<dbReference type="GO" id="GO:0005886">
    <property type="term" value="C:plasma membrane"/>
    <property type="evidence" value="ECO:0007669"/>
    <property type="project" value="UniProtKB-SubCell"/>
</dbReference>
<proteinExistence type="inferred from homology"/>
<dbReference type="InterPro" id="IPR002549">
    <property type="entry name" value="AI-2E-like"/>
</dbReference>
<dbReference type="KEGG" id="afo:Afer_0829"/>
<feature type="transmembrane region" description="Helical" evidence="9">
    <location>
        <begin position="203"/>
        <end position="228"/>
    </location>
</feature>
<evidence type="ECO:0000256" key="3">
    <source>
        <dbReference type="ARBA" id="ARBA00022448"/>
    </source>
</evidence>
<evidence type="ECO:0000313" key="11">
    <source>
        <dbReference type="Proteomes" id="UP000000771"/>
    </source>
</evidence>
<dbReference type="PANTHER" id="PTHR21716:SF53">
    <property type="entry name" value="PERMEASE PERM-RELATED"/>
    <property type="match status" value="1"/>
</dbReference>
<evidence type="ECO:0000256" key="7">
    <source>
        <dbReference type="ARBA" id="ARBA00023136"/>
    </source>
</evidence>
<evidence type="ECO:0000256" key="6">
    <source>
        <dbReference type="ARBA" id="ARBA00022989"/>
    </source>
</evidence>
<dbReference type="STRING" id="525909.Afer_0829"/>
<keyword evidence="3" id="KW-0813">Transport</keyword>
<comment type="subcellular location">
    <subcellularLocation>
        <location evidence="1">Cell membrane</location>
        <topology evidence="1">Multi-pass membrane protein</topology>
    </subcellularLocation>
</comment>
<feature type="transmembrane region" description="Helical" evidence="9">
    <location>
        <begin position="156"/>
        <end position="182"/>
    </location>
</feature>
<protein>
    <recommendedName>
        <fullName evidence="12">AI-2E family transporter</fullName>
    </recommendedName>
</protein>
<keyword evidence="5 9" id="KW-0812">Transmembrane</keyword>
<keyword evidence="11" id="KW-1185">Reference proteome</keyword>
<organism evidence="10 11">
    <name type="scientific">Acidimicrobium ferrooxidans (strain DSM 10331 / JCM 15462 / NBRC 103882 / ICP)</name>
    <dbReference type="NCBI Taxonomy" id="525909"/>
    <lineage>
        <taxon>Bacteria</taxon>
        <taxon>Bacillati</taxon>
        <taxon>Actinomycetota</taxon>
        <taxon>Acidimicrobiia</taxon>
        <taxon>Acidimicrobiales</taxon>
        <taxon>Acidimicrobiaceae</taxon>
        <taxon>Acidimicrobium</taxon>
    </lineage>
</organism>
<keyword evidence="7 9" id="KW-0472">Membrane</keyword>
<comment type="similarity">
    <text evidence="2">Belongs to the autoinducer-2 exporter (AI-2E) (TC 2.A.86) family.</text>
</comment>
<dbReference type="Proteomes" id="UP000000771">
    <property type="component" value="Chromosome"/>
</dbReference>
<feature type="transmembrane region" description="Helical" evidence="9">
    <location>
        <begin position="12"/>
        <end position="33"/>
    </location>
</feature>
<evidence type="ECO:0000256" key="8">
    <source>
        <dbReference type="SAM" id="MobiDB-lite"/>
    </source>
</evidence>
<feature type="compositionally biased region" description="Gly residues" evidence="8">
    <location>
        <begin position="375"/>
        <end position="387"/>
    </location>
</feature>
<evidence type="ECO:0000313" key="10">
    <source>
        <dbReference type="EMBL" id="ACU53775.1"/>
    </source>
</evidence>
<feature type="transmembrane region" description="Helical" evidence="9">
    <location>
        <begin position="303"/>
        <end position="334"/>
    </location>
</feature>
<dbReference type="GO" id="GO:0055085">
    <property type="term" value="P:transmembrane transport"/>
    <property type="evidence" value="ECO:0007669"/>
    <property type="project" value="TreeGrafter"/>
</dbReference>
<reference evidence="10 11" key="1">
    <citation type="journal article" date="2009" name="Stand. Genomic Sci.">
        <title>Complete genome sequence of Acidimicrobium ferrooxidans type strain (ICP).</title>
        <authorList>
            <person name="Clum A."/>
            <person name="Nolan M."/>
            <person name="Lang E."/>
            <person name="Glavina Del Rio T."/>
            <person name="Tice H."/>
            <person name="Copeland A."/>
            <person name="Cheng J.F."/>
            <person name="Lucas S."/>
            <person name="Chen F."/>
            <person name="Bruce D."/>
            <person name="Goodwin L."/>
            <person name="Pitluck S."/>
            <person name="Ivanova N."/>
            <person name="Mavrommatis K."/>
            <person name="Mikhailova N."/>
            <person name="Pati A."/>
            <person name="Chen A."/>
            <person name="Palaniappan K."/>
            <person name="Goker M."/>
            <person name="Spring S."/>
            <person name="Land M."/>
            <person name="Hauser L."/>
            <person name="Chang Y.J."/>
            <person name="Jeffries C.C."/>
            <person name="Chain P."/>
            <person name="Bristow J."/>
            <person name="Eisen J.A."/>
            <person name="Markowitz V."/>
            <person name="Hugenholtz P."/>
            <person name="Kyrpides N.C."/>
            <person name="Klenk H.P."/>
            <person name="Lapidus A."/>
        </authorList>
    </citation>
    <scope>NUCLEOTIDE SEQUENCE [LARGE SCALE GENOMIC DNA]</scope>
    <source>
        <strain evidence="11">DSM 10331 / JCM 15462 / NBRC 103882 / ICP</strain>
    </source>
</reference>
<feature type="region of interest" description="Disordered" evidence="8">
    <location>
        <begin position="354"/>
        <end position="422"/>
    </location>
</feature>
<feature type="compositionally biased region" description="Low complexity" evidence="8">
    <location>
        <begin position="388"/>
        <end position="398"/>
    </location>
</feature>
<gene>
    <name evidence="10" type="ordered locus">Afer_0829</name>
</gene>
<dbReference type="HOGENOM" id="CLU_031275_6_0_11"/>
<evidence type="ECO:0000256" key="1">
    <source>
        <dbReference type="ARBA" id="ARBA00004651"/>
    </source>
</evidence>
<dbReference type="OrthoDB" id="4016357at2"/>
<keyword evidence="4" id="KW-1003">Cell membrane</keyword>
<feature type="transmembrane region" description="Helical" evidence="9">
    <location>
        <begin position="234"/>
        <end position="253"/>
    </location>
</feature>
<feature type="transmembrane region" description="Helical" evidence="9">
    <location>
        <begin position="39"/>
        <end position="57"/>
    </location>
</feature>
<sequence length="422" mass="42831">MVERRSLSLRDLLIAEAVAAGLGVAVWAFAVLRHLELEIVVAGVLALVIEPIVSRLVRLGLPRVVAVLVTAVLVLAALVGLAAAFVVPLVNAGQRLLGDLPGLLSRLRAHRAAIEALLVRLHLQHALDVGAQSIAHAAQLAVTPALSVASGAVGSLATLAVIGTLAVFLSLEAPKAIAWLVAQLDASRRPRVEGVLHDVAIAVAGYVLGNLATSVVAGLVIGVTYAILGLPDPALIGLWVGLVDLLPLVGGLAGGVPAVALALVGGPEDVVIVLIVVLAYQQIENHVLNPVVYAKTVRLSPLWVLVAILVGAQAASLPGALIAIPIASAIQVIARETLRDPLRRWLGRGSGAVVAQGTDLPTPSTDTGDELVQAGEGGKGSPGGAGDVGVVQQQRGTGAEPVREVGEDRGAGRGKPPVAPPA</sequence>
<evidence type="ECO:0000256" key="2">
    <source>
        <dbReference type="ARBA" id="ARBA00009773"/>
    </source>
</evidence>
<feature type="transmembrane region" description="Helical" evidence="9">
    <location>
        <begin position="64"/>
        <end position="90"/>
    </location>
</feature>
<evidence type="ECO:0000256" key="4">
    <source>
        <dbReference type="ARBA" id="ARBA00022475"/>
    </source>
</evidence>
<dbReference type="RefSeq" id="WP_015798264.1">
    <property type="nucleotide sequence ID" value="NC_013124.1"/>
</dbReference>
<evidence type="ECO:0008006" key="12">
    <source>
        <dbReference type="Google" id="ProtNLM"/>
    </source>
</evidence>
<feature type="transmembrane region" description="Helical" evidence="9">
    <location>
        <begin position="260"/>
        <end position="283"/>
    </location>
</feature>
<dbReference type="Pfam" id="PF01594">
    <property type="entry name" value="AI-2E_transport"/>
    <property type="match status" value="1"/>
</dbReference>
<dbReference type="PANTHER" id="PTHR21716">
    <property type="entry name" value="TRANSMEMBRANE PROTEIN"/>
    <property type="match status" value="1"/>
</dbReference>
<evidence type="ECO:0000256" key="5">
    <source>
        <dbReference type="ARBA" id="ARBA00022692"/>
    </source>
</evidence>
<accession>C7LYG7</accession>
<dbReference type="eggNOG" id="COG0628">
    <property type="taxonomic scope" value="Bacteria"/>
</dbReference>
<keyword evidence="6 9" id="KW-1133">Transmembrane helix</keyword>
<dbReference type="AlphaFoldDB" id="C7LYG7"/>
<name>C7LYG7_ACIFD</name>
<dbReference type="EMBL" id="CP001631">
    <property type="protein sequence ID" value="ACU53775.1"/>
    <property type="molecule type" value="Genomic_DNA"/>
</dbReference>
<feature type="compositionally biased region" description="Basic and acidic residues" evidence="8">
    <location>
        <begin position="401"/>
        <end position="411"/>
    </location>
</feature>
<evidence type="ECO:0000256" key="9">
    <source>
        <dbReference type="SAM" id="Phobius"/>
    </source>
</evidence>